<accession>A0A7K1U1U3</accession>
<dbReference type="InterPro" id="IPR009057">
    <property type="entry name" value="Homeodomain-like_sf"/>
</dbReference>
<evidence type="ECO:0000313" key="6">
    <source>
        <dbReference type="Proteomes" id="UP000461730"/>
    </source>
</evidence>
<dbReference type="GO" id="GO:0003700">
    <property type="term" value="F:DNA-binding transcription factor activity"/>
    <property type="evidence" value="ECO:0007669"/>
    <property type="project" value="InterPro"/>
</dbReference>
<keyword evidence="1" id="KW-0805">Transcription regulation</keyword>
<organism evidence="5 6">
    <name type="scientific">Chitinophaga tropicalis</name>
    <dbReference type="NCBI Taxonomy" id="2683588"/>
    <lineage>
        <taxon>Bacteria</taxon>
        <taxon>Pseudomonadati</taxon>
        <taxon>Bacteroidota</taxon>
        <taxon>Chitinophagia</taxon>
        <taxon>Chitinophagales</taxon>
        <taxon>Chitinophagaceae</taxon>
        <taxon>Chitinophaga</taxon>
    </lineage>
</organism>
<dbReference type="InterPro" id="IPR018062">
    <property type="entry name" value="HTH_AraC-typ_CS"/>
</dbReference>
<evidence type="ECO:0000256" key="2">
    <source>
        <dbReference type="ARBA" id="ARBA00023125"/>
    </source>
</evidence>
<evidence type="ECO:0000256" key="1">
    <source>
        <dbReference type="ARBA" id="ARBA00023015"/>
    </source>
</evidence>
<dbReference type="Proteomes" id="UP000461730">
    <property type="component" value="Unassembled WGS sequence"/>
</dbReference>
<gene>
    <name evidence="5" type="ORF">GO493_08560</name>
</gene>
<comment type="caution">
    <text evidence="5">The sequence shown here is derived from an EMBL/GenBank/DDBJ whole genome shotgun (WGS) entry which is preliminary data.</text>
</comment>
<dbReference type="PANTHER" id="PTHR47893:SF1">
    <property type="entry name" value="REGULATORY PROTEIN PCHR"/>
    <property type="match status" value="1"/>
</dbReference>
<keyword evidence="6" id="KW-1185">Reference proteome</keyword>
<dbReference type="PRINTS" id="PR00032">
    <property type="entry name" value="HTHARAC"/>
</dbReference>
<sequence>MPPSQRILRSGIKILNCMPYIIDGATYREIAERKFSADHSLNRFENSDYEIPHVRHSVQHTYSKNFGIIRFKADFDRDVKISNVRDKGHISLHFQRKGHSLAKFCDIKNEQPMDAGQYNMFFSENYRSDLYFNRQPDFEYLAITFQTDYFLSVLESAGAPLRSLEESLRTGATFALSDRPMPTGPALNMALYSLLHSPIADNLSEMFINSKISEIIALQLSQYTGITSRRSVTLPGKTLEEVYRYIDRHFLTIHSLADAVKEFPVSEHQLKLGLKQRYNTTLYELLQRKRMMHAMQLLKETGMNVNEVAMEIGYSNATNFIQAFKRHFSVTPKQYKSLS</sequence>
<feature type="domain" description="HTH araC/xylS-type" evidence="4">
    <location>
        <begin position="240"/>
        <end position="338"/>
    </location>
</feature>
<name>A0A7K1U1U3_9BACT</name>
<dbReference type="InterPro" id="IPR020449">
    <property type="entry name" value="Tscrpt_reg_AraC-type_HTH"/>
</dbReference>
<dbReference type="Pfam" id="PF12833">
    <property type="entry name" value="HTH_18"/>
    <property type="match status" value="1"/>
</dbReference>
<reference evidence="5 6" key="1">
    <citation type="submission" date="2019-12" db="EMBL/GenBank/DDBJ databases">
        <title>Chitinophaga sp. strain ysch24 (GDMCC 1.1355), whole genome shotgun sequence.</title>
        <authorList>
            <person name="Zhang X."/>
        </authorList>
    </citation>
    <scope>NUCLEOTIDE SEQUENCE [LARGE SCALE GENOMIC DNA]</scope>
    <source>
        <strain evidence="6">ysch24</strain>
    </source>
</reference>
<dbReference type="InterPro" id="IPR053142">
    <property type="entry name" value="PchR_regulatory_protein"/>
</dbReference>
<evidence type="ECO:0000259" key="4">
    <source>
        <dbReference type="PROSITE" id="PS01124"/>
    </source>
</evidence>
<protein>
    <submittedName>
        <fullName evidence="5">Helix-turn-helix domain-containing protein</fullName>
    </submittedName>
</protein>
<keyword evidence="2" id="KW-0238">DNA-binding</keyword>
<dbReference type="PROSITE" id="PS01124">
    <property type="entry name" value="HTH_ARAC_FAMILY_2"/>
    <property type="match status" value="1"/>
</dbReference>
<keyword evidence="3" id="KW-0804">Transcription</keyword>
<evidence type="ECO:0000313" key="5">
    <source>
        <dbReference type="EMBL" id="MVT08308.1"/>
    </source>
</evidence>
<dbReference type="InterPro" id="IPR018060">
    <property type="entry name" value="HTH_AraC"/>
</dbReference>
<dbReference type="EMBL" id="WRXN01000003">
    <property type="protein sequence ID" value="MVT08308.1"/>
    <property type="molecule type" value="Genomic_DNA"/>
</dbReference>
<evidence type="ECO:0000256" key="3">
    <source>
        <dbReference type="ARBA" id="ARBA00023163"/>
    </source>
</evidence>
<dbReference type="Gene3D" id="1.10.10.60">
    <property type="entry name" value="Homeodomain-like"/>
    <property type="match status" value="1"/>
</dbReference>
<proteinExistence type="predicted"/>
<dbReference type="GO" id="GO:0043565">
    <property type="term" value="F:sequence-specific DNA binding"/>
    <property type="evidence" value="ECO:0007669"/>
    <property type="project" value="InterPro"/>
</dbReference>
<dbReference type="SMART" id="SM00342">
    <property type="entry name" value="HTH_ARAC"/>
    <property type="match status" value="1"/>
</dbReference>
<dbReference type="SUPFAM" id="SSF46689">
    <property type="entry name" value="Homeodomain-like"/>
    <property type="match status" value="1"/>
</dbReference>
<dbReference type="PANTHER" id="PTHR47893">
    <property type="entry name" value="REGULATORY PROTEIN PCHR"/>
    <property type="match status" value="1"/>
</dbReference>
<dbReference type="AlphaFoldDB" id="A0A7K1U1U3"/>
<dbReference type="PROSITE" id="PS00041">
    <property type="entry name" value="HTH_ARAC_FAMILY_1"/>
    <property type="match status" value="1"/>
</dbReference>